<feature type="transmembrane region" description="Helical" evidence="6">
    <location>
        <begin position="42"/>
        <end position="63"/>
    </location>
</feature>
<proteinExistence type="predicted"/>
<evidence type="ECO:0000256" key="5">
    <source>
        <dbReference type="ARBA" id="ARBA00023136"/>
    </source>
</evidence>
<keyword evidence="4 6" id="KW-1133">Transmembrane helix</keyword>
<evidence type="ECO:0000256" key="3">
    <source>
        <dbReference type="ARBA" id="ARBA00022692"/>
    </source>
</evidence>
<dbReference type="GO" id="GO:0022857">
    <property type="term" value="F:transmembrane transporter activity"/>
    <property type="evidence" value="ECO:0007669"/>
    <property type="project" value="InterPro"/>
</dbReference>
<feature type="transmembrane region" description="Helical" evidence="6">
    <location>
        <begin position="318"/>
        <end position="336"/>
    </location>
</feature>
<feature type="transmembrane region" description="Helical" evidence="6">
    <location>
        <begin position="75"/>
        <end position="102"/>
    </location>
</feature>
<feature type="transmembrane region" description="Helical" evidence="6">
    <location>
        <begin position="108"/>
        <end position="124"/>
    </location>
</feature>
<dbReference type="PRINTS" id="PR01035">
    <property type="entry name" value="TCRTETA"/>
</dbReference>
<dbReference type="CDD" id="cd17330">
    <property type="entry name" value="MFS_SLC46_TetA_like"/>
    <property type="match status" value="1"/>
</dbReference>
<dbReference type="PROSITE" id="PS00216">
    <property type="entry name" value="SUGAR_TRANSPORT_1"/>
    <property type="match status" value="1"/>
</dbReference>
<dbReference type="EMBL" id="CP002101">
    <property type="protein sequence ID" value="AEH61197.1"/>
    <property type="molecule type" value="Genomic_DNA"/>
</dbReference>
<dbReference type="PROSITE" id="PS50850">
    <property type="entry name" value="MFS"/>
    <property type="match status" value="1"/>
</dbReference>
<feature type="transmembrane region" description="Helical" evidence="6">
    <location>
        <begin position="406"/>
        <end position="426"/>
    </location>
</feature>
<reference evidence="8" key="1">
    <citation type="submission" date="2010-07" db="EMBL/GenBank/DDBJ databases">
        <title>The complete genome of Methanosalsum zhilinae DSM 4017.</title>
        <authorList>
            <consortium name="US DOE Joint Genome Institute (JGI-PGF)"/>
            <person name="Lucas S."/>
            <person name="Copeland A."/>
            <person name="Lapidus A."/>
            <person name="Glavina del Rio T."/>
            <person name="Dalin E."/>
            <person name="Tice H."/>
            <person name="Bruce D."/>
            <person name="Goodwin L."/>
            <person name="Pitluck S."/>
            <person name="Kyrpides N."/>
            <person name="Mavromatis K."/>
            <person name="Ovchinnikova G."/>
            <person name="Daligault H."/>
            <person name="Detter J.C."/>
            <person name="Han C."/>
            <person name="Tapia R."/>
            <person name="Larimer F."/>
            <person name="Land M."/>
            <person name="Hauser L."/>
            <person name="Markowitz V."/>
            <person name="Cheng J.-F."/>
            <person name="Hugenholtz P."/>
            <person name="Woyke T."/>
            <person name="Wu D."/>
            <person name="Spring S."/>
            <person name="Schueler E."/>
            <person name="Brambilla E."/>
            <person name="Klenk H.-P."/>
            <person name="Eisen J.A."/>
        </authorList>
    </citation>
    <scope>NUCLEOTIDE SEQUENCE</scope>
    <source>
        <strain evidence="8">DSM 4017</strain>
    </source>
</reference>
<keyword evidence="2" id="KW-0813">Transport</keyword>
<name>F7XNE7_METZD</name>
<organism evidence="8 9">
    <name type="scientific">Methanosalsum zhilinae (strain DSM 4017 / NBRC 107636 / OCM 62 / WeN5)</name>
    <name type="common">Methanohalophilus zhilinae</name>
    <dbReference type="NCBI Taxonomy" id="679901"/>
    <lineage>
        <taxon>Archaea</taxon>
        <taxon>Methanobacteriati</taxon>
        <taxon>Methanobacteriota</taxon>
        <taxon>Stenosarchaea group</taxon>
        <taxon>Methanomicrobia</taxon>
        <taxon>Methanosarcinales</taxon>
        <taxon>Methanosarcinaceae</taxon>
        <taxon>Methanosalsum</taxon>
    </lineage>
</organism>
<gene>
    <name evidence="8" type="ordered locus">Mzhil_1352</name>
</gene>
<feature type="transmembrane region" description="Helical" evidence="6">
    <location>
        <begin position="253"/>
        <end position="271"/>
    </location>
</feature>
<comment type="subcellular location">
    <subcellularLocation>
        <location evidence="1">Membrane</location>
        <topology evidence="1">Multi-pass membrane protein</topology>
    </subcellularLocation>
</comment>
<dbReference type="PANTHER" id="PTHR23504">
    <property type="entry name" value="MAJOR FACILITATOR SUPERFAMILY DOMAIN-CONTAINING PROTEIN 10"/>
    <property type="match status" value="1"/>
</dbReference>
<feature type="transmembrane region" description="Helical" evidence="6">
    <location>
        <begin position="12"/>
        <end position="36"/>
    </location>
</feature>
<dbReference type="SUPFAM" id="SSF103473">
    <property type="entry name" value="MFS general substrate transporter"/>
    <property type="match status" value="1"/>
</dbReference>
<dbReference type="InterPro" id="IPR036259">
    <property type="entry name" value="MFS_trans_sf"/>
</dbReference>
<evidence type="ECO:0000256" key="4">
    <source>
        <dbReference type="ARBA" id="ARBA00022989"/>
    </source>
</evidence>
<dbReference type="PANTHER" id="PTHR23504:SF15">
    <property type="entry name" value="MAJOR FACILITATOR SUPERFAMILY (MFS) PROFILE DOMAIN-CONTAINING PROTEIN"/>
    <property type="match status" value="1"/>
</dbReference>
<dbReference type="AlphaFoldDB" id="F7XNE7"/>
<evidence type="ECO:0000256" key="1">
    <source>
        <dbReference type="ARBA" id="ARBA00004141"/>
    </source>
</evidence>
<dbReference type="InterPro" id="IPR011701">
    <property type="entry name" value="MFS"/>
</dbReference>
<dbReference type="Proteomes" id="UP000006622">
    <property type="component" value="Chromosome"/>
</dbReference>
<evidence type="ECO:0000313" key="8">
    <source>
        <dbReference type="EMBL" id="AEH61197.1"/>
    </source>
</evidence>
<feature type="transmembrane region" description="Helical" evidence="6">
    <location>
        <begin position="160"/>
        <end position="181"/>
    </location>
</feature>
<dbReference type="Gene3D" id="1.20.1250.20">
    <property type="entry name" value="MFS general substrate transporter like domains"/>
    <property type="match status" value="1"/>
</dbReference>
<dbReference type="Pfam" id="PF07690">
    <property type="entry name" value="MFS_1"/>
    <property type="match status" value="1"/>
</dbReference>
<dbReference type="STRING" id="679901.Mzhil_1352"/>
<feature type="domain" description="Major facilitator superfamily (MFS) profile" evidence="7">
    <location>
        <begin position="9"/>
        <end position="430"/>
    </location>
</feature>
<dbReference type="InterPro" id="IPR001958">
    <property type="entry name" value="Tet-R_TetA/multi-R_MdtG-like"/>
</dbReference>
<dbReference type="HOGENOM" id="CLU_001265_10_11_2"/>
<evidence type="ECO:0000313" key="9">
    <source>
        <dbReference type="Proteomes" id="UP000006622"/>
    </source>
</evidence>
<protein>
    <submittedName>
        <fullName evidence="8">Major facilitator superfamily MFS_1</fullName>
    </submittedName>
</protein>
<keyword evidence="9" id="KW-1185">Reference proteome</keyword>
<dbReference type="GO" id="GO:0016020">
    <property type="term" value="C:membrane"/>
    <property type="evidence" value="ECO:0007669"/>
    <property type="project" value="UniProtKB-SubCell"/>
</dbReference>
<feature type="transmembrane region" description="Helical" evidence="6">
    <location>
        <begin position="342"/>
        <end position="369"/>
    </location>
</feature>
<evidence type="ECO:0000256" key="2">
    <source>
        <dbReference type="ARBA" id="ARBA00022448"/>
    </source>
</evidence>
<dbReference type="OrthoDB" id="341449at2157"/>
<feature type="transmembrane region" description="Helical" evidence="6">
    <location>
        <begin position="381"/>
        <end position="400"/>
    </location>
</feature>
<dbReference type="KEGG" id="mzh:Mzhil_1352"/>
<feature type="transmembrane region" description="Helical" evidence="6">
    <location>
        <begin position="187"/>
        <end position="205"/>
    </location>
</feature>
<sequence length="435" mass="47405">MLSDKFRMSLYPILLVNFIGTLGFSLVLPFLVFLVEAFGGNAIIYGLIAAMYPAFQLIGAPLLGRWSDIYGRRKILLISQVGTFISWMIFLVALVIPVVAISNVDSEYLGSFVITVPLILLFVARSLDGITGGNVSVANAYLADITPESKRNESFGKMSVSTNLGFIAGPAIAGILSITVYAEILPVLAAVIISFVGILLIALLLPESRKCVINDIPQKKDFRNAMGLEIRECTSGRQVNRIMFADVMKLDHIPYMFLIYFLIFLGFNIYYTSFPVHAIEVLQWDMVNLGIYFSLLSLMMATVEGPILSRISKKYSEGILAVAGSFILGINFLLLYPGEIILTYVALIFFAAGNGLMWPSVLSILSTLAGNRYQGAVQGTSTGIMSIASISGLIAGGLLYELAGSAAFLISAIIIYCVFVLSFRMISFNEPCKKV</sequence>
<evidence type="ECO:0000259" key="7">
    <source>
        <dbReference type="PROSITE" id="PS50850"/>
    </source>
</evidence>
<evidence type="ECO:0000256" key="6">
    <source>
        <dbReference type="SAM" id="Phobius"/>
    </source>
</evidence>
<dbReference type="InterPro" id="IPR020846">
    <property type="entry name" value="MFS_dom"/>
</dbReference>
<accession>F7XNE7</accession>
<feature type="transmembrane region" description="Helical" evidence="6">
    <location>
        <begin position="291"/>
        <end position="311"/>
    </location>
</feature>
<keyword evidence="3 6" id="KW-0812">Transmembrane</keyword>
<dbReference type="InterPro" id="IPR005829">
    <property type="entry name" value="Sugar_transporter_CS"/>
</dbReference>
<keyword evidence="5 6" id="KW-0472">Membrane</keyword>